<evidence type="ECO:0000313" key="1">
    <source>
        <dbReference type="EMBL" id="OWZ17635.1"/>
    </source>
</evidence>
<name>A0A225WJ50_9STRA</name>
<dbReference type="AlphaFoldDB" id="A0A225WJ50"/>
<organism evidence="1 2">
    <name type="scientific">Phytophthora megakarya</name>
    <dbReference type="NCBI Taxonomy" id="4795"/>
    <lineage>
        <taxon>Eukaryota</taxon>
        <taxon>Sar</taxon>
        <taxon>Stramenopiles</taxon>
        <taxon>Oomycota</taxon>
        <taxon>Peronosporomycetes</taxon>
        <taxon>Peronosporales</taxon>
        <taxon>Peronosporaceae</taxon>
        <taxon>Phytophthora</taxon>
    </lineage>
</organism>
<keyword evidence="2" id="KW-1185">Reference proteome</keyword>
<protein>
    <recommendedName>
        <fullName evidence="3">DUF659 domain-containing protein</fullName>
    </recommendedName>
</protein>
<reference evidence="2" key="1">
    <citation type="submission" date="2017-03" db="EMBL/GenBank/DDBJ databases">
        <title>Phytopthora megakarya and P. palmivora, two closely related causual agents of cacao black pod achieved similar genome size and gene model numbers by different mechanisms.</title>
        <authorList>
            <person name="Ali S."/>
            <person name="Shao J."/>
            <person name="Larry D.J."/>
            <person name="Kronmiller B."/>
            <person name="Shen D."/>
            <person name="Strem M.D."/>
            <person name="Melnick R.L."/>
            <person name="Guiltinan M.J."/>
            <person name="Tyler B.M."/>
            <person name="Meinhardt L.W."/>
            <person name="Bailey B.A."/>
        </authorList>
    </citation>
    <scope>NUCLEOTIDE SEQUENCE [LARGE SCALE GENOMIC DNA]</scope>
    <source>
        <strain evidence="2">zdho120</strain>
    </source>
</reference>
<proteinExistence type="predicted"/>
<comment type="caution">
    <text evidence="1">The sequence shown here is derived from an EMBL/GenBank/DDBJ whole genome shotgun (WGS) entry which is preliminary data.</text>
</comment>
<dbReference type="OrthoDB" id="120986at2759"/>
<evidence type="ECO:0008006" key="3">
    <source>
        <dbReference type="Google" id="ProtNLM"/>
    </source>
</evidence>
<gene>
    <name evidence="1" type="ORF">PHMEG_0008402</name>
</gene>
<evidence type="ECO:0000313" key="2">
    <source>
        <dbReference type="Proteomes" id="UP000198211"/>
    </source>
</evidence>
<accession>A0A225WJ50</accession>
<sequence>MLVLQTKTGGRSTLLYDVWQNITKTHLAGFMMSLFGHCTSLGLYPAGSGHDAVAIEEHMEKATKNSESNDAGQCSRARRILALRWPHLIFLKCFAHDVNNLVKAALRTPSFREVTCQATEVVNTLHASSSMANMAPVHTHVLLDGTPNCDR</sequence>
<dbReference type="EMBL" id="NBNE01000721">
    <property type="protein sequence ID" value="OWZ17635.1"/>
    <property type="molecule type" value="Genomic_DNA"/>
</dbReference>
<dbReference type="Proteomes" id="UP000198211">
    <property type="component" value="Unassembled WGS sequence"/>
</dbReference>